<dbReference type="AlphaFoldDB" id="A0A2P2N887"/>
<name>A0A2P2N887_RHIMU</name>
<evidence type="ECO:0000313" key="2">
    <source>
        <dbReference type="EMBL" id="MBX38687.1"/>
    </source>
</evidence>
<keyword evidence="1" id="KW-0472">Membrane</keyword>
<sequence>MLVSHVVLLWGTSSVRHFLVVFPCLWLSLWVLILRKRPIKEAATFALLKY</sequence>
<organism evidence="2">
    <name type="scientific">Rhizophora mucronata</name>
    <name type="common">Asiatic mangrove</name>
    <dbReference type="NCBI Taxonomy" id="61149"/>
    <lineage>
        <taxon>Eukaryota</taxon>
        <taxon>Viridiplantae</taxon>
        <taxon>Streptophyta</taxon>
        <taxon>Embryophyta</taxon>
        <taxon>Tracheophyta</taxon>
        <taxon>Spermatophyta</taxon>
        <taxon>Magnoliopsida</taxon>
        <taxon>eudicotyledons</taxon>
        <taxon>Gunneridae</taxon>
        <taxon>Pentapetalae</taxon>
        <taxon>rosids</taxon>
        <taxon>fabids</taxon>
        <taxon>Malpighiales</taxon>
        <taxon>Rhizophoraceae</taxon>
        <taxon>Rhizophora</taxon>
    </lineage>
</organism>
<keyword evidence="1" id="KW-0812">Transmembrane</keyword>
<feature type="transmembrane region" description="Helical" evidence="1">
    <location>
        <begin position="15"/>
        <end position="34"/>
    </location>
</feature>
<accession>A0A2P2N887</accession>
<protein>
    <submittedName>
        <fullName evidence="2">Uncharacterized protein</fullName>
    </submittedName>
</protein>
<reference evidence="2" key="1">
    <citation type="submission" date="2018-02" db="EMBL/GenBank/DDBJ databases">
        <title>Rhizophora mucronata_Transcriptome.</title>
        <authorList>
            <person name="Meera S.P."/>
            <person name="Sreeshan A."/>
            <person name="Augustine A."/>
        </authorList>
    </citation>
    <scope>NUCLEOTIDE SEQUENCE</scope>
    <source>
        <tissue evidence="2">Leaf</tissue>
    </source>
</reference>
<evidence type="ECO:0000256" key="1">
    <source>
        <dbReference type="SAM" id="Phobius"/>
    </source>
</evidence>
<keyword evidence="1" id="KW-1133">Transmembrane helix</keyword>
<proteinExistence type="predicted"/>
<dbReference type="EMBL" id="GGEC01058203">
    <property type="protein sequence ID" value="MBX38687.1"/>
    <property type="molecule type" value="Transcribed_RNA"/>
</dbReference>